<gene>
    <name evidence="2" type="ORF">SAMN02746019_00008020</name>
</gene>
<reference evidence="3" key="1">
    <citation type="submission" date="2017-06" db="EMBL/GenBank/DDBJ databases">
        <authorList>
            <person name="Varghese N."/>
            <person name="Submissions S."/>
        </authorList>
    </citation>
    <scope>NUCLEOTIDE SEQUENCE [LARGE SCALE GENOMIC DNA]</scope>
    <source>
        <strain evidence="3">JAD2</strain>
    </source>
</reference>
<keyword evidence="3" id="KW-1185">Reference proteome</keyword>
<protein>
    <recommendedName>
        <fullName evidence="4">Glycosyltransferase RgtA/B/C/D-like domain-containing protein</fullName>
    </recommendedName>
</protein>
<dbReference type="EMBL" id="FYEK01000027">
    <property type="protein sequence ID" value="SNB64274.1"/>
    <property type="molecule type" value="Genomic_DNA"/>
</dbReference>
<feature type="transmembrane region" description="Helical" evidence="1">
    <location>
        <begin position="326"/>
        <end position="346"/>
    </location>
</feature>
<evidence type="ECO:0000313" key="3">
    <source>
        <dbReference type="Proteomes" id="UP000197025"/>
    </source>
</evidence>
<dbReference type="Proteomes" id="UP000197025">
    <property type="component" value="Unassembled WGS sequence"/>
</dbReference>
<dbReference type="AlphaFoldDB" id="A0A212QX11"/>
<organism evidence="2 3">
    <name type="scientific">Thermoflexus hugenholtzii JAD2</name>
    <dbReference type="NCBI Taxonomy" id="877466"/>
    <lineage>
        <taxon>Bacteria</taxon>
        <taxon>Bacillati</taxon>
        <taxon>Chloroflexota</taxon>
        <taxon>Thermoflexia</taxon>
        <taxon>Thermoflexales</taxon>
        <taxon>Thermoflexaceae</taxon>
        <taxon>Thermoflexus</taxon>
    </lineage>
</organism>
<feature type="transmembrane region" description="Helical" evidence="1">
    <location>
        <begin position="293"/>
        <end position="314"/>
    </location>
</feature>
<dbReference type="InParanoid" id="A0A212QX11"/>
<feature type="transmembrane region" description="Helical" evidence="1">
    <location>
        <begin position="177"/>
        <end position="198"/>
    </location>
</feature>
<feature type="transmembrane region" description="Helical" evidence="1">
    <location>
        <begin position="218"/>
        <end position="244"/>
    </location>
</feature>
<accession>A0A212QX11</accession>
<keyword evidence="1" id="KW-1133">Transmembrane helix</keyword>
<name>A0A212QX11_9CHLR</name>
<proteinExistence type="predicted"/>
<keyword evidence="1" id="KW-0812">Transmembrane</keyword>
<feature type="transmembrane region" description="Helical" evidence="1">
    <location>
        <begin position="135"/>
        <end position="156"/>
    </location>
</feature>
<evidence type="ECO:0008006" key="4">
    <source>
        <dbReference type="Google" id="ProtNLM"/>
    </source>
</evidence>
<evidence type="ECO:0000256" key="1">
    <source>
        <dbReference type="SAM" id="Phobius"/>
    </source>
</evidence>
<sequence length="537" mass="58461">MEKKHARLPILQKPIGALVLLLLLGGPVAIAFGFPPAGWRLARPWVYGGDFSQYLSAMDQGMAGAWRIVNRFSPEPHPPALQYLFYVALGHLARILGAPLESLYAVVAVAGLLILWDRLLSFFGAFLPDREHHPIALGLALSTGPVWMIPLGLSLFRIASPWGQAAMDVATRIEHNTFLALMAPPHLTLALALLLTALSDLSAPPSSASMGSRLRLSATPLLLAALNPFSLISFLAFLCVWLSVHRQEMIPGLRHIAPPVLLTVPLVGYHVAIFQRDPFWSVAYGQQNLQPPYPPPLVLAAFGLMGLLALPGVLRGWGASAGPDVTRWRFLAGSAGALFLLSYLPLPYARRFAYGIGPLLSALAAPVAADLYARFRSWWTTPGRRVLGGAAIGIALYSQNAFLYTVYALSMLGTGPFPRAVFEPVAAFEAAMGLRQQGAQVVVLACEEDGNFLAGYIRGRVVLGHPGATFQVARKREEVAAFFQGDLPPEEERALLQRYRVTHLYYRDDRPCGPRSLSGSPSFLHPPIYIFEISKVK</sequence>
<evidence type="ECO:0000313" key="2">
    <source>
        <dbReference type="EMBL" id="SNB64274.1"/>
    </source>
</evidence>
<keyword evidence="1" id="KW-0472">Membrane</keyword>
<feature type="transmembrane region" description="Helical" evidence="1">
    <location>
        <begin position="256"/>
        <end position="273"/>
    </location>
</feature>
<feature type="transmembrane region" description="Helical" evidence="1">
    <location>
        <begin position="103"/>
        <end position="123"/>
    </location>
</feature>
<feature type="transmembrane region" description="Helical" evidence="1">
    <location>
        <begin position="352"/>
        <end position="373"/>
    </location>
</feature>
<feature type="transmembrane region" description="Helical" evidence="1">
    <location>
        <begin position="385"/>
        <end position="409"/>
    </location>
</feature>